<proteinExistence type="predicted"/>
<name>A0A976R7Y9_9VIRU</name>
<evidence type="ECO:0000313" key="1">
    <source>
        <dbReference type="EMBL" id="UPW41010.1"/>
    </source>
</evidence>
<dbReference type="InterPro" id="IPR046781">
    <property type="entry name" value="Phage_ORF5"/>
</dbReference>
<accession>A0A976R7Y9</accession>
<protein>
    <submittedName>
        <fullName evidence="1">Nonstructural protein</fullName>
    </submittedName>
</protein>
<dbReference type="EMBL" id="OM869531">
    <property type="protein sequence ID" value="UPW41010.1"/>
    <property type="molecule type" value="Genomic_DNA"/>
</dbReference>
<reference evidence="1" key="1">
    <citation type="submission" date="2022-02" db="EMBL/GenBank/DDBJ databases">
        <title>Towards deciphering the DNA virus diversity associated with rodent species in the families Cricetidae and Heteromyidae.</title>
        <authorList>
            <person name="Lund M."/>
            <person name="Larsen B.B."/>
            <person name="Gryseels S."/>
            <person name="Kraberger S."/>
            <person name="Rowsey D.M."/>
            <person name="Steger L."/>
            <person name="Yule K.M."/>
            <person name="Upham N.S."/>
            <person name="Worobey M."/>
            <person name="Van Doorslaer K."/>
            <person name="Varsani A."/>
        </authorList>
    </citation>
    <scope>NUCLEOTIDE SEQUENCE</scope>
    <source>
        <strain evidence="1">UA08Rod_5764</strain>
    </source>
</reference>
<organism evidence="1">
    <name type="scientific">Sigmofec virus UA08Rod_5764</name>
    <dbReference type="NCBI Taxonomy" id="2929440"/>
    <lineage>
        <taxon>Viruses</taxon>
        <taxon>Monodnaviria</taxon>
        <taxon>Sangervirae</taxon>
        <taxon>Phixviricota</taxon>
        <taxon>Malgrandaviricetes</taxon>
        <taxon>Petitvirales</taxon>
        <taxon>Microviridae</taxon>
    </lineage>
</organism>
<dbReference type="Pfam" id="PF20577">
    <property type="entry name" value="Phage_ORF5"/>
    <property type="match status" value="1"/>
</dbReference>
<sequence length="85" mass="9090">MRDVKTGFMTPTVDINDQSAVRNFYHAVGNSEGVLYSFSQDFSLYKIGEMDSDSGLITPVVPPTYLAAGSDAVAALSPKGVSERV</sequence>